<dbReference type="Gene3D" id="1.10.10.10">
    <property type="entry name" value="Winged helix-like DNA-binding domain superfamily/Winged helix DNA-binding domain"/>
    <property type="match status" value="1"/>
</dbReference>
<dbReference type="InterPro" id="IPR013826">
    <property type="entry name" value="Topo_IA_cen_sub3"/>
</dbReference>
<dbReference type="Proteomes" id="UP000267017">
    <property type="component" value="Unassembled WGS sequence"/>
</dbReference>
<name>A0A3P3TCK3_9BACL</name>
<feature type="compositionally biased region" description="Polar residues" evidence="10">
    <location>
        <begin position="646"/>
        <end position="691"/>
    </location>
</feature>
<keyword evidence="7" id="KW-0238">DNA-binding</keyword>
<dbReference type="Gene3D" id="3.40.50.140">
    <property type="match status" value="1"/>
</dbReference>
<evidence type="ECO:0000259" key="13">
    <source>
        <dbReference type="PROSITE" id="PS52039"/>
    </source>
</evidence>
<dbReference type="PROSITE" id="PS50901">
    <property type="entry name" value="FTSK"/>
    <property type="match status" value="1"/>
</dbReference>
<comment type="subcellular location">
    <subcellularLocation>
        <location evidence="1">Membrane</location>
        <topology evidence="1">Multi-pass membrane protein</topology>
    </subcellularLocation>
</comment>
<dbReference type="Pfam" id="PF17854">
    <property type="entry name" value="FtsK_alpha"/>
    <property type="match status" value="1"/>
</dbReference>
<dbReference type="Gene3D" id="1.10.460.10">
    <property type="entry name" value="Topoisomerase I, domain 2"/>
    <property type="match status" value="1"/>
</dbReference>
<dbReference type="Pfam" id="PF01131">
    <property type="entry name" value="Topoisom_bac"/>
    <property type="match status" value="1"/>
</dbReference>
<dbReference type="InterPro" id="IPR025589">
    <property type="entry name" value="Toprim_C_rpt"/>
</dbReference>
<dbReference type="InterPro" id="IPR027417">
    <property type="entry name" value="P-loop_NTPase"/>
</dbReference>
<feature type="domain" description="Topo IA-type catalytic" evidence="13">
    <location>
        <begin position="158"/>
        <end position="606"/>
    </location>
</feature>
<evidence type="ECO:0000256" key="3">
    <source>
        <dbReference type="ARBA" id="ARBA00022741"/>
    </source>
</evidence>
<dbReference type="PROSITE" id="PS50880">
    <property type="entry name" value="TOPRIM"/>
    <property type="match status" value="1"/>
</dbReference>
<evidence type="ECO:0000256" key="1">
    <source>
        <dbReference type="ARBA" id="ARBA00004141"/>
    </source>
</evidence>
<dbReference type="PROSITE" id="PS52039">
    <property type="entry name" value="TOPO_IA_2"/>
    <property type="match status" value="1"/>
</dbReference>
<dbReference type="Gene3D" id="1.10.290.10">
    <property type="entry name" value="Topoisomerase I, domain 4"/>
    <property type="match status" value="1"/>
</dbReference>
<dbReference type="CDD" id="cd01127">
    <property type="entry name" value="TrwB_TraG_TraD_VirD4"/>
    <property type="match status" value="1"/>
</dbReference>
<dbReference type="InterPro" id="IPR034144">
    <property type="entry name" value="TOPRIM_TopoIII"/>
</dbReference>
<evidence type="ECO:0000259" key="11">
    <source>
        <dbReference type="PROSITE" id="PS50880"/>
    </source>
</evidence>
<keyword evidence="6" id="KW-0799">Topoisomerase</keyword>
<evidence type="ECO:0000256" key="9">
    <source>
        <dbReference type="PROSITE-ProRule" id="PRU00289"/>
    </source>
</evidence>
<comment type="caution">
    <text evidence="14">The sequence shown here is derived from an EMBL/GenBank/DDBJ whole genome shotgun (WGS) entry which is preliminary data.</text>
</comment>
<evidence type="ECO:0000256" key="10">
    <source>
        <dbReference type="SAM" id="MobiDB-lite"/>
    </source>
</evidence>
<dbReference type="InterPro" id="IPR005738">
    <property type="entry name" value="TopoIII"/>
</dbReference>
<dbReference type="InterPro" id="IPR003593">
    <property type="entry name" value="AAA+_ATPase"/>
</dbReference>
<dbReference type="NCBIfam" id="TIGR01056">
    <property type="entry name" value="topB"/>
    <property type="match status" value="1"/>
</dbReference>
<dbReference type="InterPro" id="IPR006171">
    <property type="entry name" value="TOPRIM_dom"/>
</dbReference>
<feature type="region of interest" description="Disordered" evidence="10">
    <location>
        <begin position="794"/>
        <end position="846"/>
    </location>
</feature>
<dbReference type="RefSeq" id="WP_128635912.1">
    <property type="nucleotide sequence ID" value="NZ_RRCN01000002.1"/>
</dbReference>
<organism evidence="14 15">
    <name type="scientific">Paenibacillus oralis</name>
    <dbReference type="NCBI Taxonomy" id="2490856"/>
    <lineage>
        <taxon>Bacteria</taxon>
        <taxon>Bacillati</taxon>
        <taxon>Bacillota</taxon>
        <taxon>Bacilli</taxon>
        <taxon>Bacillales</taxon>
        <taxon>Paenibacillaceae</taxon>
        <taxon>Paenibacillus</taxon>
    </lineage>
</organism>
<dbReference type="InterPro" id="IPR003602">
    <property type="entry name" value="Topo_IA_DNA-bd_dom"/>
</dbReference>
<evidence type="ECO:0000256" key="2">
    <source>
        <dbReference type="ARBA" id="ARBA00006474"/>
    </source>
</evidence>
<dbReference type="PRINTS" id="PR00417">
    <property type="entry name" value="PRTPISMRASEI"/>
</dbReference>
<dbReference type="Gene3D" id="3.40.50.300">
    <property type="entry name" value="P-loop containing nucleotide triphosphate hydrolases"/>
    <property type="match status" value="1"/>
</dbReference>
<dbReference type="InterPro" id="IPR023405">
    <property type="entry name" value="Topo_IA_core_domain"/>
</dbReference>
<dbReference type="SUPFAM" id="SSF56712">
    <property type="entry name" value="Prokaryotic type I DNA topoisomerase"/>
    <property type="match status" value="1"/>
</dbReference>
<protein>
    <submittedName>
        <fullName evidence="14">DNA topoisomerase III</fullName>
        <ecNumber evidence="14">5.99.1.2</ecNumber>
    </submittedName>
</protein>
<dbReference type="GO" id="GO:0005524">
    <property type="term" value="F:ATP binding"/>
    <property type="evidence" value="ECO:0007669"/>
    <property type="project" value="UniProtKB-UniRule"/>
</dbReference>
<dbReference type="SMART" id="SM00437">
    <property type="entry name" value="TOP1Ac"/>
    <property type="match status" value="1"/>
</dbReference>
<feature type="compositionally biased region" description="Basic and acidic residues" evidence="10">
    <location>
        <begin position="817"/>
        <end position="827"/>
    </location>
</feature>
<dbReference type="PANTHER" id="PTHR22683:SF41">
    <property type="entry name" value="DNA TRANSLOCASE FTSK"/>
    <property type="match status" value="1"/>
</dbReference>
<evidence type="ECO:0000313" key="15">
    <source>
        <dbReference type="Proteomes" id="UP000267017"/>
    </source>
</evidence>
<evidence type="ECO:0000256" key="6">
    <source>
        <dbReference type="ARBA" id="ARBA00023029"/>
    </source>
</evidence>
<evidence type="ECO:0000256" key="8">
    <source>
        <dbReference type="ARBA" id="ARBA00023235"/>
    </source>
</evidence>
<dbReference type="GO" id="GO:0003677">
    <property type="term" value="F:DNA binding"/>
    <property type="evidence" value="ECO:0007669"/>
    <property type="project" value="UniProtKB-KW"/>
</dbReference>
<feature type="domain" description="FtsK" evidence="12">
    <location>
        <begin position="1086"/>
        <end position="1278"/>
    </location>
</feature>
<dbReference type="InterPro" id="IPR018541">
    <property type="entry name" value="Ftsk_gamma"/>
</dbReference>
<gene>
    <name evidence="14" type="primary">topB</name>
    <name evidence="14" type="ORF">EHV15_35230</name>
</gene>
<dbReference type="InterPro" id="IPR013497">
    <property type="entry name" value="Topo_IA_cen"/>
</dbReference>
<dbReference type="GO" id="GO:0016020">
    <property type="term" value="C:membrane"/>
    <property type="evidence" value="ECO:0007669"/>
    <property type="project" value="UniProtKB-SubCell"/>
</dbReference>
<evidence type="ECO:0000256" key="7">
    <source>
        <dbReference type="ARBA" id="ARBA00023125"/>
    </source>
</evidence>
<dbReference type="InterPro" id="IPR002543">
    <property type="entry name" value="FtsK_dom"/>
</dbReference>
<dbReference type="CDD" id="cd00186">
    <property type="entry name" value="TOP1Ac"/>
    <property type="match status" value="1"/>
</dbReference>
<dbReference type="Gene3D" id="2.70.20.10">
    <property type="entry name" value="Topoisomerase I, domain 3"/>
    <property type="match status" value="1"/>
</dbReference>
<keyword evidence="3 9" id="KW-0547">Nucleotide-binding</keyword>
<evidence type="ECO:0000313" key="14">
    <source>
        <dbReference type="EMBL" id="RRJ54828.1"/>
    </source>
</evidence>
<dbReference type="SUPFAM" id="SSF46785">
    <property type="entry name" value="Winged helix' DNA-binding domain"/>
    <property type="match status" value="1"/>
</dbReference>
<dbReference type="SUPFAM" id="SSF52540">
    <property type="entry name" value="P-loop containing nucleoside triphosphate hydrolases"/>
    <property type="match status" value="1"/>
</dbReference>
<dbReference type="NCBIfam" id="NF005829">
    <property type="entry name" value="PRK07726.1"/>
    <property type="match status" value="1"/>
</dbReference>
<dbReference type="GO" id="GO:0007059">
    <property type="term" value="P:chromosome segregation"/>
    <property type="evidence" value="ECO:0007669"/>
    <property type="project" value="UniProtKB-KW"/>
</dbReference>
<dbReference type="Pfam" id="PF13342">
    <property type="entry name" value="Toprim_Crpt"/>
    <property type="match status" value="1"/>
</dbReference>
<dbReference type="SMART" id="SM00436">
    <property type="entry name" value="TOP1Bc"/>
    <property type="match status" value="1"/>
</dbReference>
<dbReference type="GO" id="GO:0006265">
    <property type="term" value="P:DNA topological change"/>
    <property type="evidence" value="ECO:0007669"/>
    <property type="project" value="InterPro"/>
</dbReference>
<reference evidence="14 15" key="1">
    <citation type="submission" date="2018-11" db="EMBL/GenBank/DDBJ databases">
        <title>Genome sequencing of Paenibacillus sp. KCOM 3021 (= ChDC PVNT-B20).</title>
        <authorList>
            <person name="Kook J.-K."/>
            <person name="Park S.-N."/>
            <person name="Lim Y.K."/>
        </authorList>
    </citation>
    <scope>NUCLEOTIDE SEQUENCE [LARGE SCALE GENOMIC DNA]</scope>
    <source>
        <strain evidence="14 15">KCOM 3021</strain>
    </source>
</reference>
<keyword evidence="8 14" id="KW-0413">Isomerase</keyword>
<evidence type="ECO:0000256" key="5">
    <source>
        <dbReference type="ARBA" id="ARBA00022840"/>
    </source>
</evidence>
<dbReference type="InterPro" id="IPR050206">
    <property type="entry name" value="FtsK/SpoIIIE/SftA"/>
</dbReference>
<sequence length="1339" mass="148732">MKLVIAEKKDQAQKLAAPFPTKGNGSGYVEVLPCPTFPKGAYFSWAAGHLVSLMEPEDYDPKFKQWKMEHLPILPDQFKLKPSKGKERFFSHLKKLLLNPSFTEIINACDPGREGEAIFTLIYQLSGCKKPVKRLWTSSLTKDAVAAAFQKLLPESEKKNLFFEAYARSCADWLVGMNTTRAYSILLSEKGIKVEKGESFSTGRVQTPALALIVEREEAIENFVSTPFWEVLAGFDFNGRKYTGQWFTGEQNRLTDKVKAEKLAAWCSGKSALIEDILEEDKETLPPHLFSLSALQTLANKLYKLSPEQVLDSCQSLYEKGYQSYARTDSNRITEEEAKEFPCILQKISKLVPYAKFFPTPIQTLIGNKRYVDASKVSDHYAIIPTENVPELNELNDNERLIYDLVVKSVIAAHYESAIFKHTTILTYVGDQFSFSTRGKRLIREGWRVVLETEDPDEKKEDTPALPDVVKGEEGIAASCYAKEGWTTPPKRLTQGDLIPLMKSAGSNLGDKELESIMRKTHGLGTEATRANIIKRLKDQSYIEIKKNLVYPTEKGRTLIKAIGLSALSSAETTAKWEQKLSEIGEGRFTHTSFIDQARKLATKLVSDAIDSVRSLDLDTAATALKSGTSSRPASAAQSRPGSLGKTRSVSGSEQKPVTRSESNNSTPSDTPPTEQTPNRGLQQTGGTTQEPKQHPNPALENSNRPATDAGRGQHRQPIMKDLYVSAVKMVIEAGQVSVPLLQRKLAQGYTTCARLIDQMEQEGIVGPYQGNSPRRVLMTMEQYMSRLKDHPGTVVQPGKQPPEVTTQASPPASPVHRSEEKLRPVDGPDSEFTGPPPPVNGVPERPLRQVPAEQDLGPCKKCGRPVIDKGVLYGCSAWEDTKCDFKISKTIKGVLIERHVVAKLLRGGTSGLIRGFIHKSKDPNKPDSTFDAVLLFDKQGKLCFKYPTLDILKVPTYLLKAPTIAPPSEQEQKKEFAEIEKEAANLKLPVKVIKATYGPRVTRYELAPEAGLNIAHFKRYKANFQLALKAEKIMVYVPIPGKSVVGIEVPSKIPYTVFLRSLLENKEFLASKKDLSFPIGMDMSGEPVFAAIPKMPHLLVAGTTGSGKSVFLNSLIVSLLYGHTPDQLKFLFIDPKMVELSVYETIPHLFGPIVTDVRRALIALKKLVVEMEKRYEILRQYGVRNIESYHERVLSVNHTAPRMPYIVLVIDELADLMIQTGPEVEDCIQRLSQLARAAGIYMIIATQRPSKQVISPVIKANLPVRIAFAVANHHDSQVILDEPGAEELLGQGDMFYLPKDGAKRRLVSAYVSDDEIDKVVQYVSSSGNRITPSAAQRN</sequence>
<dbReference type="EC" id="5.99.1.2" evidence="14"/>
<accession>A0A3P3TCK3</accession>
<dbReference type="SMART" id="SM00843">
    <property type="entry name" value="Ftsk_gamma"/>
    <property type="match status" value="1"/>
</dbReference>
<keyword evidence="5 9" id="KW-0067">ATP-binding</keyword>
<dbReference type="GO" id="GO:0003916">
    <property type="term" value="F:DNA topoisomerase activity"/>
    <property type="evidence" value="ECO:0007669"/>
    <property type="project" value="UniProtKB-KW"/>
</dbReference>
<dbReference type="InterPro" id="IPR013824">
    <property type="entry name" value="Topo_IA_cen_sub1"/>
</dbReference>
<evidence type="ECO:0000259" key="12">
    <source>
        <dbReference type="PROSITE" id="PS50901"/>
    </source>
</evidence>
<dbReference type="InterPro" id="IPR036390">
    <property type="entry name" value="WH_DNA-bd_sf"/>
</dbReference>
<keyword evidence="4" id="KW-0159">Chromosome partition</keyword>
<dbReference type="InterPro" id="IPR013825">
    <property type="entry name" value="Topo_IA_cen_sub2"/>
</dbReference>
<dbReference type="Pfam" id="PF01580">
    <property type="entry name" value="FtsK_SpoIIIE"/>
    <property type="match status" value="1"/>
</dbReference>
<dbReference type="EMBL" id="RRCN01000002">
    <property type="protein sequence ID" value="RRJ54828.1"/>
    <property type="molecule type" value="Genomic_DNA"/>
</dbReference>
<feature type="region of interest" description="Disordered" evidence="10">
    <location>
        <begin position="625"/>
        <end position="716"/>
    </location>
</feature>
<dbReference type="Pfam" id="PF01751">
    <property type="entry name" value="Toprim"/>
    <property type="match status" value="1"/>
</dbReference>
<evidence type="ECO:0000256" key="4">
    <source>
        <dbReference type="ARBA" id="ARBA00022829"/>
    </source>
</evidence>
<dbReference type="Pfam" id="PF09397">
    <property type="entry name" value="FtsK_gamma"/>
    <property type="match status" value="1"/>
</dbReference>
<comment type="similarity">
    <text evidence="2">Belongs to the FtsK/SpoIIIE/SftA family.</text>
</comment>
<dbReference type="InterPro" id="IPR041027">
    <property type="entry name" value="FtsK_alpha"/>
</dbReference>
<dbReference type="InterPro" id="IPR036388">
    <property type="entry name" value="WH-like_DNA-bd_sf"/>
</dbReference>
<dbReference type="Gene3D" id="3.30.980.40">
    <property type="match status" value="1"/>
</dbReference>
<keyword evidence="15" id="KW-1185">Reference proteome</keyword>
<feature type="domain" description="Toprim" evidence="11">
    <location>
        <begin position="1"/>
        <end position="141"/>
    </location>
</feature>
<feature type="binding site" evidence="9">
    <location>
        <begin position="1103"/>
        <end position="1110"/>
    </location>
    <ligand>
        <name>ATP</name>
        <dbReference type="ChEBI" id="CHEBI:30616"/>
    </ligand>
</feature>
<feature type="compositionally biased region" description="Low complexity" evidence="10">
    <location>
        <begin position="630"/>
        <end position="643"/>
    </location>
</feature>
<proteinExistence type="inferred from homology"/>
<dbReference type="SMART" id="SM00382">
    <property type="entry name" value="AAA"/>
    <property type="match status" value="1"/>
</dbReference>
<dbReference type="CDD" id="cd03362">
    <property type="entry name" value="TOPRIM_TopoIA_TopoIII"/>
    <property type="match status" value="1"/>
</dbReference>
<dbReference type="SMART" id="SM00493">
    <property type="entry name" value="TOPRIM"/>
    <property type="match status" value="1"/>
</dbReference>
<dbReference type="InterPro" id="IPR003601">
    <property type="entry name" value="Topo_IA_2"/>
</dbReference>
<dbReference type="OrthoDB" id="9803554at2"/>
<dbReference type="PANTHER" id="PTHR22683">
    <property type="entry name" value="SPORULATION PROTEIN RELATED"/>
    <property type="match status" value="1"/>
</dbReference>